<comment type="caution">
    <text evidence="1">The sequence shown here is derived from an EMBL/GenBank/DDBJ whole genome shotgun (WGS) entry which is preliminary data.</text>
</comment>
<sequence length="124" mass="13851">KRPGRPTEFHVLDERQSRAGVHALEDVSNSRKLLESDKAKALTLYVTKHPNVFEGAKVFVSKSSLPEGWHYSEEQLHSAGGPAYVSPDGSSMIRRETRMKVQLIATKHAPRTSSWQWAPPGETT</sequence>
<evidence type="ECO:0000313" key="1">
    <source>
        <dbReference type="EMBL" id="CAK0901059.1"/>
    </source>
</evidence>
<name>A0ABN9XQY9_9DINO</name>
<gene>
    <name evidence="1" type="ORF">PCOR1329_LOCUS78152</name>
</gene>
<feature type="non-terminal residue" evidence="1">
    <location>
        <position position="1"/>
    </location>
</feature>
<protein>
    <submittedName>
        <fullName evidence="1">Uncharacterized protein</fullName>
    </submittedName>
</protein>
<evidence type="ECO:0000313" key="2">
    <source>
        <dbReference type="Proteomes" id="UP001189429"/>
    </source>
</evidence>
<accession>A0ABN9XQY9</accession>
<reference evidence="1" key="1">
    <citation type="submission" date="2023-10" db="EMBL/GenBank/DDBJ databases">
        <authorList>
            <person name="Chen Y."/>
            <person name="Shah S."/>
            <person name="Dougan E. K."/>
            <person name="Thang M."/>
            <person name="Chan C."/>
        </authorList>
    </citation>
    <scope>NUCLEOTIDE SEQUENCE [LARGE SCALE GENOMIC DNA]</scope>
</reference>
<dbReference type="Proteomes" id="UP001189429">
    <property type="component" value="Unassembled WGS sequence"/>
</dbReference>
<keyword evidence="2" id="KW-1185">Reference proteome</keyword>
<dbReference type="EMBL" id="CAUYUJ010020873">
    <property type="protein sequence ID" value="CAK0901059.1"/>
    <property type="molecule type" value="Genomic_DNA"/>
</dbReference>
<organism evidence="1 2">
    <name type="scientific">Prorocentrum cordatum</name>
    <dbReference type="NCBI Taxonomy" id="2364126"/>
    <lineage>
        <taxon>Eukaryota</taxon>
        <taxon>Sar</taxon>
        <taxon>Alveolata</taxon>
        <taxon>Dinophyceae</taxon>
        <taxon>Prorocentrales</taxon>
        <taxon>Prorocentraceae</taxon>
        <taxon>Prorocentrum</taxon>
    </lineage>
</organism>
<proteinExistence type="predicted"/>